<sequence>MPKDSAMNTSGSLTAAQLNQYNADGYISGLDVFDSQTVSDLRQAIETLEAEHSEGVAGSSLAQYFRVNGHVVIPLLSQLASTPAILDAVQSVLGDNLLAWAVELFIKEPGSEKTVSWHQDITYWGMGETNDEVTAWVALSDVSVEAGCMRFIPGSHNSGIVDHTDTFSESNLLSRGQEIQGINESDARHGPLRPGEMSLHHGRCFHASGPNRSADRRIGLAIRYVTPEVRKGLSGRDYAMLVRGIDDVQGWINIAGPQGLFTPSDMALYKTILRDQQAVLSEGAEQTVALYDSGNTNT</sequence>
<dbReference type="RefSeq" id="WP_127747699.1">
    <property type="nucleotide sequence ID" value="NZ_CP033219.1"/>
</dbReference>
<keyword evidence="2" id="KW-0223">Dioxygenase</keyword>
<dbReference type="InterPro" id="IPR008775">
    <property type="entry name" value="Phytyl_CoA_dOase-like"/>
</dbReference>
<dbReference type="Proteomes" id="UP000283063">
    <property type="component" value="Chromosome"/>
</dbReference>
<protein>
    <submittedName>
        <fullName evidence="2">Phytanoyl-CoA dioxygenase family protein</fullName>
    </submittedName>
</protein>
<evidence type="ECO:0000313" key="2">
    <source>
        <dbReference type="EMBL" id="AZV77152.1"/>
    </source>
</evidence>
<dbReference type="PANTHER" id="PTHR20883:SF48">
    <property type="entry name" value="ECTOINE DIOXYGENASE"/>
    <property type="match status" value="1"/>
</dbReference>
<dbReference type="GO" id="GO:0016706">
    <property type="term" value="F:2-oxoglutarate-dependent dioxygenase activity"/>
    <property type="evidence" value="ECO:0007669"/>
    <property type="project" value="UniProtKB-ARBA"/>
</dbReference>
<dbReference type="OrthoDB" id="9791262at2"/>
<dbReference type="Gene3D" id="2.60.120.620">
    <property type="entry name" value="q2cbj1_9rhob like domain"/>
    <property type="match status" value="1"/>
</dbReference>
<dbReference type="EMBL" id="CP033219">
    <property type="protein sequence ID" value="AZV77152.1"/>
    <property type="molecule type" value="Genomic_DNA"/>
</dbReference>
<dbReference type="AlphaFoldDB" id="A0A3T0MZI9"/>
<gene>
    <name evidence="2" type="ORF">EBB79_04100</name>
</gene>
<keyword evidence="2" id="KW-0560">Oxidoreductase</keyword>
<keyword evidence="3" id="KW-1185">Reference proteome</keyword>
<organism evidence="2 3">
    <name type="scientific">Parasedimentitalea marina</name>
    <dbReference type="NCBI Taxonomy" id="2483033"/>
    <lineage>
        <taxon>Bacteria</taxon>
        <taxon>Pseudomonadati</taxon>
        <taxon>Pseudomonadota</taxon>
        <taxon>Alphaproteobacteria</taxon>
        <taxon>Rhodobacterales</taxon>
        <taxon>Paracoccaceae</taxon>
        <taxon>Parasedimentitalea</taxon>
    </lineage>
</organism>
<accession>A0A3T0MZI9</accession>
<proteinExistence type="predicted"/>
<comment type="cofactor">
    <cofactor evidence="1">
        <name>Fe(2+)</name>
        <dbReference type="ChEBI" id="CHEBI:29033"/>
    </cofactor>
</comment>
<dbReference type="Pfam" id="PF05721">
    <property type="entry name" value="PhyH"/>
    <property type="match status" value="1"/>
</dbReference>
<reference evidence="2 3" key="1">
    <citation type="submission" date="2018-10" db="EMBL/GenBank/DDBJ databases">
        <title>Parasedimentitalea marina sp. nov., a psychrophilic bacterium isolated from deep seawater of the New Britain Trench.</title>
        <authorList>
            <person name="Cao J."/>
        </authorList>
    </citation>
    <scope>NUCLEOTIDE SEQUENCE [LARGE SCALE GENOMIC DNA]</scope>
    <source>
        <strain evidence="2 3">W43</strain>
    </source>
</reference>
<dbReference type="PANTHER" id="PTHR20883">
    <property type="entry name" value="PHYTANOYL-COA DIOXYGENASE DOMAIN CONTAINING 1"/>
    <property type="match status" value="1"/>
</dbReference>
<dbReference type="KEGG" id="sedi:EBB79_04100"/>
<evidence type="ECO:0000313" key="3">
    <source>
        <dbReference type="Proteomes" id="UP000283063"/>
    </source>
</evidence>
<name>A0A3T0MZI9_9RHOB</name>
<evidence type="ECO:0000256" key="1">
    <source>
        <dbReference type="ARBA" id="ARBA00001954"/>
    </source>
</evidence>
<dbReference type="GO" id="GO:0005506">
    <property type="term" value="F:iron ion binding"/>
    <property type="evidence" value="ECO:0007669"/>
    <property type="project" value="UniProtKB-ARBA"/>
</dbReference>
<dbReference type="SUPFAM" id="SSF51197">
    <property type="entry name" value="Clavaminate synthase-like"/>
    <property type="match status" value="1"/>
</dbReference>